<gene>
    <name evidence="5" type="ORF">A2572_00785</name>
</gene>
<dbReference type="PANTHER" id="PTHR21666:SF289">
    <property type="entry name" value="L-ALA--D-GLU ENDOPEPTIDASE"/>
    <property type="match status" value="1"/>
</dbReference>
<dbReference type="Proteomes" id="UP000179237">
    <property type="component" value="Unassembled WGS sequence"/>
</dbReference>
<feature type="transmembrane region" description="Helical" evidence="3">
    <location>
        <begin position="584"/>
        <end position="606"/>
    </location>
</feature>
<dbReference type="Gene3D" id="2.70.70.10">
    <property type="entry name" value="Glucose Permease (Domain IIA)"/>
    <property type="match status" value="1"/>
</dbReference>
<feature type="region of interest" description="Disordered" evidence="2">
    <location>
        <begin position="87"/>
        <end position="106"/>
    </location>
</feature>
<dbReference type="InterPro" id="IPR011055">
    <property type="entry name" value="Dup_hybrid_motif"/>
</dbReference>
<dbReference type="InterPro" id="IPR050570">
    <property type="entry name" value="Cell_wall_metabolism_enzyme"/>
</dbReference>
<evidence type="ECO:0000313" key="6">
    <source>
        <dbReference type="Proteomes" id="UP000179237"/>
    </source>
</evidence>
<keyword evidence="3" id="KW-0472">Membrane</keyword>
<dbReference type="GO" id="GO:0004222">
    <property type="term" value="F:metalloendopeptidase activity"/>
    <property type="evidence" value="ECO:0007669"/>
    <property type="project" value="TreeGrafter"/>
</dbReference>
<dbReference type="CDD" id="cd12797">
    <property type="entry name" value="M23_peptidase"/>
    <property type="match status" value="1"/>
</dbReference>
<feature type="domain" description="M23ase beta-sheet core" evidence="4">
    <location>
        <begin position="744"/>
        <end position="832"/>
    </location>
</feature>
<evidence type="ECO:0000256" key="2">
    <source>
        <dbReference type="SAM" id="MobiDB-lite"/>
    </source>
</evidence>
<proteinExistence type="predicted"/>
<comment type="caution">
    <text evidence="5">The sequence shown here is derived from an EMBL/GenBank/DDBJ whole genome shotgun (WGS) entry which is preliminary data.</text>
</comment>
<evidence type="ECO:0000259" key="4">
    <source>
        <dbReference type="Pfam" id="PF01551"/>
    </source>
</evidence>
<accession>A0A1F5FVX7</accession>
<keyword evidence="1" id="KW-0732">Signal</keyword>
<dbReference type="SUPFAM" id="SSF51261">
    <property type="entry name" value="Duplicated hybrid motif"/>
    <property type="match status" value="1"/>
</dbReference>
<dbReference type="InterPro" id="IPR016047">
    <property type="entry name" value="M23ase_b-sheet_dom"/>
</dbReference>
<keyword evidence="3" id="KW-0812">Transmembrane</keyword>
<dbReference type="EMBL" id="MFAQ01000009">
    <property type="protein sequence ID" value="OGD83742.1"/>
    <property type="molecule type" value="Genomic_DNA"/>
</dbReference>
<dbReference type="AlphaFoldDB" id="A0A1F5FVX7"/>
<evidence type="ECO:0000256" key="3">
    <source>
        <dbReference type="SAM" id="Phobius"/>
    </source>
</evidence>
<dbReference type="Pfam" id="PF01551">
    <property type="entry name" value="Peptidase_M23"/>
    <property type="match status" value="1"/>
</dbReference>
<keyword evidence="3" id="KW-1133">Transmembrane helix</keyword>
<evidence type="ECO:0000313" key="5">
    <source>
        <dbReference type="EMBL" id="OGD83742.1"/>
    </source>
</evidence>
<feature type="compositionally biased region" description="Basic and acidic residues" evidence="2">
    <location>
        <begin position="92"/>
        <end position="103"/>
    </location>
</feature>
<dbReference type="PANTHER" id="PTHR21666">
    <property type="entry name" value="PEPTIDASE-RELATED"/>
    <property type="match status" value="1"/>
</dbReference>
<sequence>MPETKDFTLDIVSLHITSNFISERRKPDQLSTTDLSFVSRSLNCYIKFQEAANNTPPDPNIDDIGKLLSSTNTITLDNIAKYLEKLSNQTDQPEKTSKQRAESDQNNIPAELESMVALYKQHQADLLDSEREHTISDTIKNIRKDWLEKEKHRLIYENADKKRQEEIDKQREKFFNQSVDPKKSYEENTRNIQTVAENILIAEGISKRLSHGDYQKAIDLITYSIQTGGVNINNKNSLFNVTQLIKKDFLNEETIIDKVDDLVQEEIKQNEINGYEDQDQSYDTKLTYAEQDINTHYTLQAKQFVGNLDKIKDFDTYQDEAKAESDRILNGLNKAIPNPRTLYNNNFEIDEYKNQLEKALHNDTVELNKRYAQQGSNQRIQIRPNSVGDEARISGSLSQTGGNISPTIVDLYRRGLTPQKLDKILTLPGSKTYEILSKNKLVQKQIHFQLQKFHDSKLGGEINKGLEKLKPLSDSYYRLSGTAQKILDPVGTGKDYLNKKIGQYAGRQILKNTSSATAQKFGKYLLENGLKEGAKKFADATAKKLLIEGAKAVGVQTAKVAGMAAADSTIAAAAVALGVPTAGLSLIIAAALVVVQIGYEITIGLLKKGWQEIKNAFGITDEDDKENIKAFLLGLAALAATAVVINKNAKYFATATKVAAVSALGIIWLSLATISVFLLFTFMVAPLLSTLVQFDSEEKVKYTPNGVSEESNNSECGWPIAGSYKVTQGPEGTATHGTNKLQAIDIWGPDINGKPVISSTDGKVIFAGVSGNYGNAVYIETTNSAGTFQVVYAHLSSMSVSANDPNVKKGQIIGYVGNTGGWEVAHIHLEYKGIDYNQCPAGGVKIEVGCSTFETCGEIMTGAINTIN</sequence>
<feature type="transmembrane region" description="Helical" evidence="3">
    <location>
        <begin position="665"/>
        <end position="692"/>
    </location>
</feature>
<evidence type="ECO:0000256" key="1">
    <source>
        <dbReference type="ARBA" id="ARBA00022729"/>
    </source>
</evidence>
<reference evidence="5 6" key="1">
    <citation type="journal article" date="2016" name="Nat. Commun.">
        <title>Thousands of microbial genomes shed light on interconnected biogeochemical processes in an aquifer system.</title>
        <authorList>
            <person name="Anantharaman K."/>
            <person name="Brown C.T."/>
            <person name="Hug L.A."/>
            <person name="Sharon I."/>
            <person name="Castelle C.J."/>
            <person name="Probst A.J."/>
            <person name="Thomas B.C."/>
            <person name="Singh A."/>
            <person name="Wilkins M.J."/>
            <person name="Karaoz U."/>
            <person name="Brodie E.L."/>
            <person name="Williams K.H."/>
            <person name="Hubbard S.S."/>
            <person name="Banfield J.F."/>
        </authorList>
    </citation>
    <scope>NUCLEOTIDE SEQUENCE [LARGE SCALE GENOMIC DNA]</scope>
</reference>
<protein>
    <recommendedName>
        <fullName evidence="4">M23ase beta-sheet core domain-containing protein</fullName>
    </recommendedName>
</protein>
<name>A0A1F5FVX7_9BACT</name>
<organism evidence="5 6">
    <name type="scientific">Candidatus Collierbacteria bacterium RIFOXYD1_FULL_40_9</name>
    <dbReference type="NCBI Taxonomy" id="1817731"/>
    <lineage>
        <taxon>Bacteria</taxon>
        <taxon>Candidatus Collieribacteriota</taxon>
    </lineage>
</organism>